<protein>
    <submittedName>
        <fullName evidence="2">Uncharacterized protein</fullName>
    </submittedName>
</protein>
<feature type="transmembrane region" description="Helical" evidence="1">
    <location>
        <begin position="7"/>
        <end position="25"/>
    </location>
</feature>
<name>A0A879R357_9CAUD</name>
<dbReference type="GeneID" id="77946311"/>
<evidence type="ECO:0000256" key="1">
    <source>
        <dbReference type="SAM" id="Phobius"/>
    </source>
</evidence>
<keyword evidence="1" id="KW-0472">Membrane</keyword>
<accession>A0A879R357</accession>
<dbReference type="EMBL" id="MW015081">
    <property type="protein sequence ID" value="QPX48106.1"/>
    <property type="molecule type" value="Genomic_DNA"/>
</dbReference>
<organism evidence="2 3">
    <name type="scientific">Synechococcus phage S-SRM01</name>
    <dbReference type="NCBI Taxonomy" id="2781608"/>
    <lineage>
        <taxon>Viruses</taxon>
        <taxon>Duplodnaviria</taxon>
        <taxon>Heunggongvirae</taxon>
        <taxon>Uroviricota</taxon>
        <taxon>Caudoviricetes</taxon>
        <taxon>Pantevenvirales</taxon>
        <taxon>Kyanoviridae</taxon>
        <taxon>Serangoonvirus</taxon>
        <taxon>Serangoonvirus essarone</taxon>
    </lineage>
</organism>
<dbReference type="KEGG" id="vg:77946311"/>
<dbReference type="Proteomes" id="UP000664915">
    <property type="component" value="Segment"/>
</dbReference>
<keyword evidence="1" id="KW-0812">Transmembrane</keyword>
<sequence length="122" mass="13893">MKKFKSFLSFLLTNSAFVTCLYYGVFKGIGGFLNILNVFVWFIFVLTLVSLPNKDASIALYKISIDKDRFNLGSFSYILTLSYIGVMIFFGHILTGVIYGVTSLLWYSMTKTGKKLVEEHQQ</sequence>
<dbReference type="RefSeq" id="YP_010670116.1">
    <property type="nucleotide sequence ID" value="NC_070963.1"/>
</dbReference>
<keyword evidence="1" id="KW-1133">Transmembrane helix</keyword>
<proteinExistence type="predicted"/>
<feature type="transmembrane region" description="Helical" evidence="1">
    <location>
        <begin position="31"/>
        <end position="51"/>
    </location>
</feature>
<evidence type="ECO:0000313" key="2">
    <source>
        <dbReference type="EMBL" id="QPX48106.1"/>
    </source>
</evidence>
<reference evidence="2" key="1">
    <citation type="submission" date="2020-09" db="EMBL/GenBank/DDBJ databases">
        <authorList>
            <person name="Zhang D."/>
            <person name="Hatherill J.R."/>
            <person name="Ramirez J.F."/>
            <person name="Edinger B."/>
            <person name="Balarin R."/>
            <person name="Sullivan A."/>
            <person name="Humpal K.M."/>
            <person name="Guseva A."/>
            <person name="Butela K.A."/>
            <person name="Garlena R.A."/>
            <person name="Russell D.A."/>
            <person name="Pope W.H."/>
            <person name="Jacobs-Sera D."/>
            <person name="Hatfull G.F."/>
        </authorList>
    </citation>
    <scope>NUCLEOTIDE SEQUENCE</scope>
</reference>
<keyword evidence="3" id="KW-1185">Reference proteome</keyword>
<feature type="transmembrane region" description="Helical" evidence="1">
    <location>
        <begin position="72"/>
        <end position="99"/>
    </location>
</feature>
<evidence type="ECO:0000313" key="3">
    <source>
        <dbReference type="Proteomes" id="UP000664915"/>
    </source>
</evidence>